<dbReference type="Proteomes" id="UP001164539">
    <property type="component" value="Chromosome 1"/>
</dbReference>
<name>A0ACC1Z2U6_MELAZ</name>
<reference evidence="1 2" key="1">
    <citation type="journal article" date="2023" name="Science">
        <title>Complex scaffold remodeling in plant triterpene biosynthesis.</title>
        <authorList>
            <person name="De La Pena R."/>
            <person name="Hodgson H."/>
            <person name="Liu J.C."/>
            <person name="Stephenson M.J."/>
            <person name="Martin A.C."/>
            <person name="Owen C."/>
            <person name="Harkess A."/>
            <person name="Leebens-Mack J."/>
            <person name="Jimenez L.E."/>
            <person name="Osbourn A."/>
            <person name="Sattely E.S."/>
        </authorList>
    </citation>
    <scope>NUCLEOTIDE SEQUENCE [LARGE SCALE GENOMIC DNA]</scope>
    <source>
        <strain evidence="2">cv. JPN11</strain>
        <tissue evidence="1">Leaf</tissue>
    </source>
</reference>
<proteinExistence type="predicted"/>
<accession>A0ACC1Z2U6</accession>
<sequence>MRGTRGYVAPEWITGEAVTPKADVYSYGMMLLEVISGRRNLALLKDGRLDDYFPIQVANAVYKGENVLGLLDDKLEGNAIIEELSRACKIAVWCIQDDEKDRPTMRQVIRILEGLAEVDIPPIPRFLQSLAEDSSCSGFFLEISSFSDPLQA</sequence>
<organism evidence="1 2">
    <name type="scientific">Melia azedarach</name>
    <name type="common">Chinaberry tree</name>
    <dbReference type="NCBI Taxonomy" id="155640"/>
    <lineage>
        <taxon>Eukaryota</taxon>
        <taxon>Viridiplantae</taxon>
        <taxon>Streptophyta</taxon>
        <taxon>Embryophyta</taxon>
        <taxon>Tracheophyta</taxon>
        <taxon>Spermatophyta</taxon>
        <taxon>Magnoliopsida</taxon>
        <taxon>eudicotyledons</taxon>
        <taxon>Gunneridae</taxon>
        <taxon>Pentapetalae</taxon>
        <taxon>rosids</taxon>
        <taxon>malvids</taxon>
        <taxon>Sapindales</taxon>
        <taxon>Meliaceae</taxon>
        <taxon>Melia</taxon>
    </lineage>
</organism>
<gene>
    <name evidence="1" type="ORF">OWV82_002516</name>
</gene>
<protein>
    <submittedName>
        <fullName evidence="1">Receptor-like protein kinase</fullName>
    </submittedName>
</protein>
<evidence type="ECO:0000313" key="1">
    <source>
        <dbReference type="EMBL" id="KAJ4729793.1"/>
    </source>
</evidence>
<dbReference type="EMBL" id="CM051394">
    <property type="protein sequence ID" value="KAJ4729793.1"/>
    <property type="molecule type" value="Genomic_DNA"/>
</dbReference>
<keyword evidence="2" id="KW-1185">Reference proteome</keyword>
<comment type="caution">
    <text evidence="1">The sequence shown here is derived from an EMBL/GenBank/DDBJ whole genome shotgun (WGS) entry which is preliminary data.</text>
</comment>
<evidence type="ECO:0000313" key="2">
    <source>
        <dbReference type="Proteomes" id="UP001164539"/>
    </source>
</evidence>